<gene>
    <name evidence="1" type="ORF">HY57_18345</name>
</gene>
<evidence type="ECO:0000313" key="1">
    <source>
        <dbReference type="EMBL" id="AIF49066.1"/>
    </source>
</evidence>
<name>A0A075K4B9_9GAMM</name>
<sequence length="75" mass="8238">MERVGRMKLAAVPDARCERCRFFRDDPRETEQRVPGLMSFGSAYGASIAASALCDVHDSWVSPGDSCGRFEPVEG</sequence>
<evidence type="ECO:0000313" key="2">
    <source>
        <dbReference type="Proteomes" id="UP000027987"/>
    </source>
</evidence>
<dbReference type="PATRIC" id="fig|1217721.7.peg.3768"/>
<keyword evidence="2" id="KW-1185">Reference proteome</keyword>
<accession>A0A075K4B9</accession>
<protein>
    <submittedName>
        <fullName evidence="1">Uncharacterized protein</fullName>
    </submittedName>
</protein>
<dbReference type="AlphaFoldDB" id="A0A075K4B9"/>
<dbReference type="Proteomes" id="UP000027987">
    <property type="component" value="Chromosome"/>
</dbReference>
<reference evidence="1 2" key="1">
    <citation type="submission" date="2014-07" db="EMBL/GenBank/DDBJ databases">
        <title>Complete Genome Sequence of Dyella japonica Strain A8 Isolated from Malaysian Tropical Soil.</title>
        <authorList>
            <person name="Hui R.K.H."/>
            <person name="Chen J.-W."/>
            <person name="Chan K.-G."/>
            <person name="Leung F.C.C."/>
        </authorList>
    </citation>
    <scope>NUCLEOTIDE SEQUENCE [LARGE SCALE GENOMIC DNA]</scope>
    <source>
        <strain evidence="1 2">A8</strain>
    </source>
</reference>
<dbReference type="HOGENOM" id="CLU_2665264_0_0_6"/>
<dbReference type="EMBL" id="CP008884">
    <property type="protein sequence ID" value="AIF49066.1"/>
    <property type="molecule type" value="Genomic_DNA"/>
</dbReference>
<dbReference type="KEGG" id="dja:HY57_18345"/>
<proteinExistence type="predicted"/>
<organism evidence="1 2">
    <name type="scientific">Dyella japonica A8</name>
    <dbReference type="NCBI Taxonomy" id="1217721"/>
    <lineage>
        <taxon>Bacteria</taxon>
        <taxon>Pseudomonadati</taxon>
        <taxon>Pseudomonadota</taxon>
        <taxon>Gammaproteobacteria</taxon>
        <taxon>Lysobacterales</taxon>
        <taxon>Rhodanobacteraceae</taxon>
        <taxon>Dyella</taxon>
    </lineage>
</organism>